<proteinExistence type="predicted"/>
<dbReference type="Proteomes" id="UP000017820">
    <property type="component" value="Unassembled WGS sequence"/>
</dbReference>
<protein>
    <submittedName>
        <fullName evidence="2">Uncharacterized protein</fullName>
    </submittedName>
</protein>
<dbReference type="EMBL" id="AUSV01000032">
    <property type="protein sequence ID" value="ESP93682.1"/>
    <property type="molecule type" value="Genomic_DNA"/>
</dbReference>
<accession>V4JF89</accession>
<feature type="transmembrane region" description="Helical" evidence="1">
    <location>
        <begin position="52"/>
        <end position="72"/>
    </location>
</feature>
<keyword evidence="1" id="KW-1133">Transmembrane helix</keyword>
<gene>
    <name evidence="2" type="ORF">PL2TA16_02886</name>
</gene>
<reference evidence="2 3" key="1">
    <citation type="submission" date="2013-07" db="EMBL/GenBank/DDBJ databases">
        <title>Draft genome sequence of Pseudoalteromonas luteoviolacea 2ta16.</title>
        <authorList>
            <person name="Allen E.E."/>
            <person name="Azam F."/>
            <person name="Podell S."/>
        </authorList>
    </citation>
    <scope>NUCLEOTIDE SEQUENCE [LARGE SCALE GENOMIC DNA]</scope>
    <source>
        <strain evidence="2 3">2ta16</strain>
    </source>
</reference>
<name>V4JF89_PSEL2</name>
<comment type="caution">
    <text evidence="2">The sequence shown here is derived from an EMBL/GenBank/DDBJ whole genome shotgun (WGS) entry which is preliminary data.</text>
</comment>
<evidence type="ECO:0000313" key="2">
    <source>
        <dbReference type="EMBL" id="ESP93682.1"/>
    </source>
</evidence>
<sequence>MLFGWAIFLEASSFALALALGAVFVLFSAEHIYNFITRSTTPRVEGLSSPKLAGLLAVLTPSIILFFVQFFVRILNESGNSL</sequence>
<dbReference type="AlphaFoldDB" id="V4JF89"/>
<keyword evidence="1" id="KW-0812">Transmembrane</keyword>
<evidence type="ECO:0000313" key="3">
    <source>
        <dbReference type="Proteomes" id="UP000017820"/>
    </source>
</evidence>
<evidence type="ECO:0000256" key="1">
    <source>
        <dbReference type="SAM" id="Phobius"/>
    </source>
</evidence>
<keyword evidence="1" id="KW-0472">Membrane</keyword>
<dbReference type="PATRIC" id="fig|1353533.3.peg.1834"/>
<organism evidence="2 3">
    <name type="scientific">Pseudoalteromonas luteoviolacea (strain 2ta16)</name>
    <dbReference type="NCBI Taxonomy" id="1353533"/>
    <lineage>
        <taxon>Bacteria</taxon>
        <taxon>Pseudomonadati</taxon>
        <taxon>Pseudomonadota</taxon>
        <taxon>Gammaproteobacteria</taxon>
        <taxon>Alteromonadales</taxon>
        <taxon>Pseudoalteromonadaceae</taxon>
        <taxon>Pseudoalteromonas</taxon>
    </lineage>
</organism>